<dbReference type="EMBL" id="CACRUV010000035">
    <property type="protein sequence ID" value="VYU60676.1"/>
    <property type="molecule type" value="Genomic_DNA"/>
</dbReference>
<keyword evidence="1" id="KW-0472">Membrane</keyword>
<evidence type="ECO:0000313" key="2">
    <source>
        <dbReference type="EMBL" id="VYU60676.1"/>
    </source>
</evidence>
<evidence type="ECO:0000256" key="1">
    <source>
        <dbReference type="SAM" id="Phobius"/>
    </source>
</evidence>
<organism evidence="2">
    <name type="scientific">Parabacteroides merdae</name>
    <dbReference type="NCBI Taxonomy" id="46503"/>
    <lineage>
        <taxon>Bacteria</taxon>
        <taxon>Pseudomonadati</taxon>
        <taxon>Bacteroidota</taxon>
        <taxon>Bacteroidia</taxon>
        <taxon>Bacteroidales</taxon>
        <taxon>Tannerellaceae</taxon>
        <taxon>Parabacteroides</taxon>
    </lineage>
</organism>
<sequence length="43" mass="4857">MKISMINIIVSAFVLSVTAGLFYLNRRPAENIDDVTLLTLFKK</sequence>
<accession>A0A6N3G8X0</accession>
<feature type="transmembrane region" description="Helical" evidence="1">
    <location>
        <begin position="6"/>
        <end position="24"/>
    </location>
</feature>
<gene>
    <name evidence="2" type="ORF">PMLFYP103_02824</name>
</gene>
<name>A0A6N3G8X0_9BACT</name>
<dbReference type="AlphaFoldDB" id="A0A6N3G8X0"/>
<keyword evidence="1" id="KW-0812">Transmembrane</keyword>
<reference evidence="2" key="1">
    <citation type="submission" date="2019-11" db="EMBL/GenBank/DDBJ databases">
        <authorList>
            <person name="Feng L."/>
        </authorList>
    </citation>
    <scope>NUCLEOTIDE SEQUENCE</scope>
    <source>
        <strain evidence="2">PmerdaeLFYP103</strain>
    </source>
</reference>
<proteinExistence type="predicted"/>
<protein>
    <submittedName>
        <fullName evidence="2">Uncharacterized protein</fullName>
    </submittedName>
</protein>
<dbReference type="RefSeq" id="WP_005638948.1">
    <property type="nucleotide sequence ID" value="NZ_BQNZ01000001.1"/>
</dbReference>
<keyword evidence="1" id="KW-1133">Transmembrane helix</keyword>